<protein>
    <submittedName>
        <fullName evidence="1">Uncharacterized protein</fullName>
    </submittedName>
</protein>
<sequence>MYVYKLYTLTILIAVLMASCGPARFVEPLERKQNAVSVDLGGPVVEVPGVATTPLPFSLITYGRGLSHRLTLHGSWYTTAAVFGVAQIGGGATYGLWKSENEKHGFTSMLGFTSAFDVFENNFKFWPQLDAHYFLKYDLKKLKQDDLLTNGRSVANMLYFGVGTWYELDRVKAHNEKQEDFVLPMINVGHDLNWKNWTLKTEIKLLAPFNSNKNVVLDYKSLTGESGAVGVYLGVLKKF</sequence>
<accession>A0A3E1EW73</accession>
<evidence type="ECO:0000313" key="2">
    <source>
        <dbReference type="Proteomes" id="UP000257127"/>
    </source>
</evidence>
<dbReference type="RefSeq" id="WP_116881510.1">
    <property type="nucleotide sequence ID" value="NZ_QURB01000007.1"/>
</dbReference>
<dbReference type="PROSITE" id="PS51257">
    <property type="entry name" value="PROKAR_LIPOPROTEIN"/>
    <property type="match status" value="1"/>
</dbReference>
<dbReference type="OrthoDB" id="1467124at2"/>
<dbReference type="Proteomes" id="UP000257127">
    <property type="component" value="Unassembled WGS sequence"/>
</dbReference>
<gene>
    <name evidence="1" type="ORF">DXU93_11855</name>
</gene>
<dbReference type="AlphaFoldDB" id="A0A3E1EW73"/>
<organism evidence="1 2">
    <name type="scientific">Brumimicrobium aurantiacum</name>
    <dbReference type="NCBI Taxonomy" id="1737063"/>
    <lineage>
        <taxon>Bacteria</taxon>
        <taxon>Pseudomonadati</taxon>
        <taxon>Bacteroidota</taxon>
        <taxon>Flavobacteriia</taxon>
        <taxon>Flavobacteriales</taxon>
        <taxon>Crocinitomicaceae</taxon>
        <taxon>Brumimicrobium</taxon>
    </lineage>
</organism>
<name>A0A3E1EW73_9FLAO</name>
<keyword evidence="2" id="KW-1185">Reference proteome</keyword>
<proteinExistence type="predicted"/>
<evidence type="ECO:0000313" key="1">
    <source>
        <dbReference type="EMBL" id="RFC53814.1"/>
    </source>
</evidence>
<reference evidence="1 2" key="1">
    <citation type="submission" date="2018-08" db="EMBL/GenBank/DDBJ databases">
        <title>The draft genome squence of Brumimicrobium sp. N62.</title>
        <authorList>
            <person name="Du Z.-J."/>
            <person name="Luo H.-R."/>
        </authorList>
    </citation>
    <scope>NUCLEOTIDE SEQUENCE [LARGE SCALE GENOMIC DNA]</scope>
    <source>
        <strain evidence="1 2">N62</strain>
    </source>
</reference>
<comment type="caution">
    <text evidence="1">The sequence shown here is derived from an EMBL/GenBank/DDBJ whole genome shotgun (WGS) entry which is preliminary data.</text>
</comment>
<dbReference type="EMBL" id="QURB01000007">
    <property type="protein sequence ID" value="RFC53814.1"/>
    <property type="molecule type" value="Genomic_DNA"/>
</dbReference>